<comment type="subcellular location">
    <subcellularLocation>
        <location evidence="1">Membrane</location>
        <topology evidence="1">Multi-pass membrane protein</topology>
    </subcellularLocation>
</comment>
<sequence>MTHPEISRPQPALTEERRWTVKTLSQRLSIQFHSSPPPPSRVLRPGTPNSWRSQGEWDAYSAASDSRPNTPRTSLSSRRSTANERRKTNGSALSQDDGYFKEKPSKFVTEYGWPILPDPLNPNRKLTPRELTIQRILFIIIVFVLNIGLAAVACFGNTGLATLVFILFVKCKDFISSLLSLVCLTGTSIYNHFRPPAPVSQRWILSLIPAYSESEEQLIKTVYSLRDNGCAPHKQVMCIVLDGKPRNIKTEFSRIIADIERPYHSLKYKKGNLKITAGFMQDVPVIVIEKVKNSGKKDSLVLTHDLFNAPRDNMPTYTRLLREEIWRNILPVLTEGTDFQNFDMVFCTDADSVIHQGCIAKLANALARDKNAIATCGLVLVELEPGYEWSVWNLYQQLQYTFGQFVRRRAEGFIGKVTCLPGCVTMVAVRDEMAGAIAKYARPVKEDWVVNHQVQNLGTDRRLTYCMLSQSKKLRTIFVPDAVSETVAPQSFKHYVHQRRRWGSNAYFNNYFYCGGENMILITRIAAAIDIARQTLVYYRVLNTILFIRALVQAFHFMDVLPLIVVGQFPVIWFCICLAVEPALRQRAHKIILGFFVNKLVSPFMSIIIFSAVAKNLGNAVWGMSGVTASSAPATPPKDKLSEAEEGKGGLERPETISRPPSPPEVL</sequence>
<comment type="catalytic activity">
    <reaction evidence="8">
        <text>[(1-&gt;4)-N-acetyl-beta-D-glucosaminyl](n) + UDP-N-acetyl-alpha-D-glucosamine = [(1-&gt;4)-N-acetyl-beta-D-glucosaminyl](n+1) + UDP + H(+)</text>
        <dbReference type="Rhea" id="RHEA:16637"/>
        <dbReference type="Rhea" id="RHEA-COMP:9593"/>
        <dbReference type="Rhea" id="RHEA-COMP:9595"/>
        <dbReference type="ChEBI" id="CHEBI:15378"/>
        <dbReference type="ChEBI" id="CHEBI:17029"/>
        <dbReference type="ChEBI" id="CHEBI:57705"/>
        <dbReference type="ChEBI" id="CHEBI:58223"/>
        <dbReference type="EC" id="2.4.1.16"/>
    </reaction>
    <physiologicalReaction direction="left-to-right" evidence="8">
        <dbReference type="Rhea" id="RHEA:16638"/>
    </physiologicalReaction>
</comment>
<keyword evidence="6 10" id="KW-1133">Transmembrane helix</keyword>
<dbReference type="Pfam" id="PF03142">
    <property type="entry name" value="Chitin_synth_2"/>
    <property type="match status" value="1"/>
</dbReference>
<feature type="compositionally biased region" description="Basic and acidic residues" evidence="9">
    <location>
        <begin position="637"/>
        <end position="656"/>
    </location>
</feature>
<dbReference type="EC" id="2.4.1.16" evidence="2"/>
<keyword evidence="4" id="KW-0808">Transferase</keyword>
<dbReference type="PANTHER" id="PTHR22914:SF41">
    <property type="entry name" value="CHITIN SYNTHASE 7"/>
    <property type="match status" value="1"/>
</dbReference>
<evidence type="ECO:0000256" key="9">
    <source>
        <dbReference type="SAM" id="MobiDB-lite"/>
    </source>
</evidence>
<feature type="transmembrane region" description="Helical" evidence="10">
    <location>
        <begin position="592"/>
        <end position="614"/>
    </location>
</feature>
<dbReference type="Proteomes" id="UP000186583">
    <property type="component" value="Unassembled WGS sequence"/>
</dbReference>
<dbReference type="OrthoDB" id="370884at2759"/>
<proteinExistence type="predicted"/>
<evidence type="ECO:0000256" key="6">
    <source>
        <dbReference type="ARBA" id="ARBA00022989"/>
    </source>
</evidence>
<dbReference type="GO" id="GO:0006031">
    <property type="term" value="P:chitin biosynthetic process"/>
    <property type="evidence" value="ECO:0007669"/>
    <property type="project" value="TreeGrafter"/>
</dbReference>
<feature type="region of interest" description="Disordered" evidence="9">
    <location>
        <begin position="29"/>
        <end position="99"/>
    </location>
</feature>
<dbReference type="PANTHER" id="PTHR22914">
    <property type="entry name" value="CHITIN SYNTHASE"/>
    <property type="match status" value="1"/>
</dbReference>
<feature type="region of interest" description="Disordered" evidence="9">
    <location>
        <begin position="629"/>
        <end position="667"/>
    </location>
</feature>
<dbReference type="InterPro" id="IPR029044">
    <property type="entry name" value="Nucleotide-diphossugar_trans"/>
</dbReference>
<evidence type="ECO:0000313" key="11">
    <source>
        <dbReference type="EMBL" id="OLN95571.1"/>
    </source>
</evidence>
<evidence type="ECO:0000256" key="7">
    <source>
        <dbReference type="ARBA" id="ARBA00023136"/>
    </source>
</evidence>
<feature type="compositionally biased region" description="Low complexity" evidence="9">
    <location>
        <begin position="66"/>
        <end position="80"/>
    </location>
</feature>
<keyword evidence="7 10" id="KW-0472">Membrane</keyword>
<dbReference type="AlphaFoldDB" id="A0A1Q8S2G6"/>
<keyword evidence="5 10" id="KW-0812">Transmembrane</keyword>
<organism evidence="11 12">
    <name type="scientific">Colletotrichum chlorophyti</name>
    <dbReference type="NCBI Taxonomy" id="708187"/>
    <lineage>
        <taxon>Eukaryota</taxon>
        <taxon>Fungi</taxon>
        <taxon>Dikarya</taxon>
        <taxon>Ascomycota</taxon>
        <taxon>Pezizomycotina</taxon>
        <taxon>Sordariomycetes</taxon>
        <taxon>Hypocreomycetidae</taxon>
        <taxon>Glomerellales</taxon>
        <taxon>Glomerellaceae</taxon>
        <taxon>Colletotrichum</taxon>
    </lineage>
</organism>
<dbReference type="GO" id="GO:0071944">
    <property type="term" value="C:cell periphery"/>
    <property type="evidence" value="ECO:0007669"/>
    <property type="project" value="TreeGrafter"/>
</dbReference>
<evidence type="ECO:0000256" key="8">
    <source>
        <dbReference type="ARBA" id="ARBA00049510"/>
    </source>
</evidence>
<feature type="transmembrane region" description="Helical" evidence="10">
    <location>
        <begin position="136"/>
        <end position="168"/>
    </location>
</feature>
<gene>
    <name evidence="11" type="ORF">CCHL11_04986</name>
</gene>
<evidence type="ECO:0000256" key="2">
    <source>
        <dbReference type="ARBA" id="ARBA00012543"/>
    </source>
</evidence>
<dbReference type="STRING" id="708187.A0A1Q8S2G6"/>
<comment type="caution">
    <text evidence="11">The sequence shown here is derived from an EMBL/GenBank/DDBJ whole genome shotgun (WGS) entry which is preliminary data.</text>
</comment>
<keyword evidence="12" id="KW-1185">Reference proteome</keyword>
<reference evidence="11 12" key="1">
    <citation type="submission" date="2016-11" db="EMBL/GenBank/DDBJ databases">
        <title>Draft Genome Assembly of Colletotrichum chlorophyti a pathogen of herbaceous plants.</title>
        <authorList>
            <person name="Gan P."/>
            <person name="Narusaka M."/>
            <person name="Tsushima A."/>
            <person name="Narusaka Y."/>
            <person name="Takano Y."/>
            <person name="Shirasu K."/>
        </authorList>
    </citation>
    <scope>NUCLEOTIDE SEQUENCE [LARGE SCALE GENOMIC DNA]</scope>
    <source>
        <strain evidence="11 12">NTL11</strain>
    </source>
</reference>
<evidence type="ECO:0000256" key="3">
    <source>
        <dbReference type="ARBA" id="ARBA00022676"/>
    </source>
</evidence>
<evidence type="ECO:0000313" key="12">
    <source>
        <dbReference type="Proteomes" id="UP000186583"/>
    </source>
</evidence>
<evidence type="ECO:0000256" key="5">
    <source>
        <dbReference type="ARBA" id="ARBA00022692"/>
    </source>
</evidence>
<dbReference type="GO" id="GO:0016020">
    <property type="term" value="C:membrane"/>
    <property type="evidence" value="ECO:0007669"/>
    <property type="project" value="UniProtKB-SubCell"/>
</dbReference>
<dbReference type="GO" id="GO:0030428">
    <property type="term" value="C:cell septum"/>
    <property type="evidence" value="ECO:0007669"/>
    <property type="project" value="TreeGrafter"/>
</dbReference>
<evidence type="ECO:0000256" key="1">
    <source>
        <dbReference type="ARBA" id="ARBA00004141"/>
    </source>
</evidence>
<keyword evidence="3" id="KW-0328">Glycosyltransferase</keyword>
<feature type="transmembrane region" description="Helical" evidence="10">
    <location>
        <begin position="561"/>
        <end position="580"/>
    </location>
</feature>
<protein>
    <recommendedName>
        <fullName evidence="2">chitin synthase</fullName>
        <ecNumber evidence="2">2.4.1.16</ecNumber>
    </recommendedName>
</protein>
<dbReference type="SUPFAM" id="SSF53448">
    <property type="entry name" value="Nucleotide-diphospho-sugar transferases"/>
    <property type="match status" value="1"/>
</dbReference>
<accession>A0A1Q8S2G6</accession>
<dbReference type="GO" id="GO:0004100">
    <property type="term" value="F:chitin synthase activity"/>
    <property type="evidence" value="ECO:0007669"/>
    <property type="project" value="UniProtKB-EC"/>
</dbReference>
<evidence type="ECO:0000256" key="10">
    <source>
        <dbReference type="SAM" id="Phobius"/>
    </source>
</evidence>
<name>A0A1Q8S2G6_9PEZI</name>
<dbReference type="InterPro" id="IPR004835">
    <property type="entry name" value="Chitin_synth"/>
</dbReference>
<evidence type="ECO:0000256" key="4">
    <source>
        <dbReference type="ARBA" id="ARBA00022679"/>
    </source>
</evidence>
<dbReference type="EMBL" id="MPGH01000034">
    <property type="protein sequence ID" value="OLN95571.1"/>
    <property type="molecule type" value="Genomic_DNA"/>
</dbReference>